<dbReference type="Gene3D" id="1.10.10.2910">
    <property type="match status" value="1"/>
</dbReference>
<reference evidence="3" key="1">
    <citation type="submission" date="2016-09" db="EMBL/GenBank/DDBJ databases">
        <authorList>
            <person name="Strepis N."/>
        </authorList>
    </citation>
    <scope>NUCLEOTIDE SEQUENCE [LARGE SCALE GENOMIC DNA]</scope>
</reference>
<proteinExistence type="predicted"/>
<dbReference type="Pfam" id="PF06114">
    <property type="entry name" value="Peptidase_M78"/>
    <property type="match status" value="1"/>
</dbReference>
<dbReference type="RefSeq" id="WP_073329730.1">
    <property type="nucleotide sequence ID" value="NZ_FQTT01000010.1"/>
</dbReference>
<gene>
    <name evidence="2" type="ORF">ACGLYG10_1430</name>
</gene>
<dbReference type="OrthoDB" id="9794834at2"/>
<organism evidence="2 3">
    <name type="scientific">Actinomyces glycerinitolerans</name>
    <dbReference type="NCBI Taxonomy" id="1892869"/>
    <lineage>
        <taxon>Bacteria</taxon>
        <taxon>Bacillati</taxon>
        <taxon>Actinomycetota</taxon>
        <taxon>Actinomycetes</taxon>
        <taxon>Actinomycetales</taxon>
        <taxon>Actinomycetaceae</taxon>
        <taxon>Actinomyces</taxon>
    </lineage>
</organism>
<evidence type="ECO:0000313" key="2">
    <source>
        <dbReference type="EMBL" id="SHE25214.1"/>
    </source>
</evidence>
<dbReference type="PANTHER" id="PTHR43236:SF1">
    <property type="entry name" value="BLL7220 PROTEIN"/>
    <property type="match status" value="1"/>
</dbReference>
<sequence>MATTPLIWQAAQQTADKVRELHARPDGQVDLEALCESLEIRVTHTDALPAGTSGMLIKKSDDERPRIYINSTESAVRQRFTLAHEIGHYMERITIVKDNDFSFRDERGTKYDLHEFYADQFAGALLMPLKLILRAFPDLINNHDSLTLSLAAFDVADMFNVSYSAAAHRLGRLVKQGELQAAAA</sequence>
<keyword evidence="3" id="KW-1185">Reference proteome</keyword>
<evidence type="ECO:0000259" key="1">
    <source>
        <dbReference type="Pfam" id="PF06114"/>
    </source>
</evidence>
<dbReference type="InterPro" id="IPR052345">
    <property type="entry name" value="Rad_response_metalloprotease"/>
</dbReference>
<name>A0A1M4RZ08_9ACTO</name>
<evidence type="ECO:0000313" key="3">
    <source>
        <dbReference type="Proteomes" id="UP000184291"/>
    </source>
</evidence>
<dbReference type="InterPro" id="IPR010359">
    <property type="entry name" value="IrrE_HExxH"/>
</dbReference>
<dbReference type="Proteomes" id="UP000184291">
    <property type="component" value="Unassembled WGS sequence"/>
</dbReference>
<accession>A0A1M4RZ08</accession>
<dbReference type="EMBL" id="FQTT01000010">
    <property type="protein sequence ID" value="SHE25214.1"/>
    <property type="molecule type" value="Genomic_DNA"/>
</dbReference>
<dbReference type="PANTHER" id="PTHR43236">
    <property type="entry name" value="ANTITOXIN HIGA1"/>
    <property type="match status" value="1"/>
</dbReference>
<dbReference type="AlphaFoldDB" id="A0A1M4RZ08"/>
<feature type="domain" description="IrrE N-terminal-like" evidence="1">
    <location>
        <begin position="35"/>
        <end position="170"/>
    </location>
</feature>
<protein>
    <recommendedName>
        <fullName evidence="1">IrrE N-terminal-like domain-containing protein</fullName>
    </recommendedName>
</protein>